<keyword evidence="11" id="KW-0808">Transferase</keyword>
<keyword evidence="7" id="KW-0460">Magnesium</keyword>
<evidence type="ECO:0000256" key="6">
    <source>
        <dbReference type="ARBA" id="ARBA00022801"/>
    </source>
</evidence>
<keyword evidence="10" id="KW-0695">RNA-directed DNA polymerase</keyword>
<dbReference type="SUPFAM" id="SSF53098">
    <property type="entry name" value="Ribonuclease H-like"/>
    <property type="match status" value="1"/>
</dbReference>
<keyword evidence="5" id="KW-0255">Endonuclease</keyword>
<dbReference type="GO" id="GO:0003723">
    <property type="term" value="F:RNA binding"/>
    <property type="evidence" value="ECO:0007669"/>
    <property type="project" value="UniProtKB-KW"/>
</dbReference>
<dbReference type="InterPro" id="IPR039537">
    <property type="entry name" value="Retrotran_Ty1/copia-like"/>
</dbReference>
<evidence type="ECO:0000256" key="11">
    <source>
        <dbReference type="ARBA" id="ARBA00022932"/>
    </source>
</evidence>
<evidence type="ECO:0000256" key="4">
    <source>
        <dbReference type="ARBA" id="ARBA00022723"/>
    </source>
</evidence>
<dbReference type="InterPro" id="IPR012337">
    <property type="entry name" value="RNaseH-like_sf"/>
</dbReference>
<evidence type="ECO:0000259" key="15">
    <source>
        <dbReference type="PROSITE" id="PS50994"/>
    </source>
</evidence>
<evidence type="ECO:0000256" key="9">
    <source>
        <dbReference type="ARBA" id="ARBA00022908"/>
    </source>
</evidence>
<comment type="catalytic activity">
    <reaction evidence="13">
        <text>DNA(n) + a 2'-deoxyribonucleoside 5'-triphosphate = DNA(n+1) + diphosphate</text>
        <dbReference type="Rhea" id="RHEA:22508"/>
        <dbReference type="Rhea" id="RHEA-COMP:17339"/>
        <dbReference type="Rhea" id="RHEA-COMP:17340"/>
        <dbReference type="ChEBI" id="CHEBI:33019"/>
        <dbReference type="ChEBI" id="CHEBI:61560"/>
        <dbReference type="ChEBI" id="CHEBI:173112"/>
        <dbReference type="EC" id="2.7.7.49"/>
    </reaction>
</comment>
<dbReference type="GO" id="GO:0004519">
    <property type="term" value="F:endonuclease activity"/>
    <property type="evidence" value="ECO:0007669"/>
    <property type="project" value="UniProtKB-KW"/>
</dbReference>
<evidence type="ECO:0000256" key="1">
    <source>
        <dbReference type="ARBA" id="ARBA00022578"/>
    </source>
</evidence>
<evidence type="ECO:0000256" key="12">
    <source>
        <dbReference type="ARBA" id="ARBA00023172"/>
    </source>
</evidence>
<keyword evidence="3" id="KW-0540">Nuclease</keyword>
<comment type="caution">
    <text evidence="16">The sequence shown here is derived from an EMBL/GenBank/DDBJ whole genome shotgun (WGS) entry which is preliminary data.</text>
</comment>
<dbReference type="Proteomes" id="UP000765509">
    <property type="component" value="Unassembled WGS sequence"/>
</dbReference>
<dbReference type="GO" id="GO:0032196">
    <property type="term" value="P:transposition"/>
    <property type="evidence" value="ECO:0007669"/>
    <property type="project" value="UniProtKB-KW"/>
</dbReference>
<keyword evidence="9" id="KW-0229">DNA integration</keyword>
<dbReference type="GO" id="GO:0046872">
    <property type="term" value="F:metal ion binding"/>
    <property type="evidence" value="ECO:0007669"/>
    <property type="project" value="UniProtKB-KW"/>
</dbReference>
<organism evidence="16 17">
    <name type="scientific">Austropuccinia psidii MF-1</name>
    <dbReference type="NCBI Taxonomy" id="1389203"/>
    <lineage>
        <taxon>Eukaryota</taxon>
        <taxon>Fungi</taxon>
        <taxon>Dikarya</taxon>
        <taxon>Basidiomycota</taxon>
        <taxon>Pucciniomycotina</taxon>
        <taxon>Pucciniomycetes</taxon>
        <taxon>Pucciniales</taxon>
        <taxon>Sphaerophragmiaceae</taxon>
        <taxon>Austropuccinia</taxon>
    </lineage>
</organism>
<evidence type="ECO:0000256" key="14">
    <source>
        <dbReference type="ARBA" id="ARBA00049244"/>
    </source>
</evidence>
<dbReference type="GO" id="GO:0016787">
    <property type="term" value="F:hydrolase activity"/>
    <property type="evidence" value="ECO:0007669"/>
    <property type="project" value="UniProtKB-KW"/>
</dbReference>
<dbReference type="PROSITE" id="PS50994">
    <property type="entry name" value="INTEGRASE"/>
    <property type="match status" value="1"/>
</dbReference>
<evidence type="ECO:0000256" key="10">
    <source>
        <dbReference type="ARBA" id="ARBA00022918"/>
    </source>
</evidence>
<dbReference type="AlphaFoldDB" id="A0A9Q3FIW0"/>
<evidence type="ECO:0000313" key="16">
    <source>
        <dbReference type="EMBL" id="MBW0538235.1"/>
    </source>
</evidence>
<keyword evidence="4" id="KW-0479">Metal-binding</keyword>
<dbReference type="GO" id="GO:0006310">
    <property type="term" value="P:DNA recombination"/>
    <property type="evidence" value="ECO:0007669"/>
    <property type="project" value="UniProtKB-KW"/>
</dbReference>
<evidence type="ECO:0000256" key="13">
    <source>
        <dbReference type="ARBA" id="ARBA00048173"/>
    </source>
</evidence>
<dbReference type="PANTHER" id="PTHR42648:SF11">
    <property type="entry name" value="TRANSPOSON TY4-P GAG-POL POLYPROTEIN"/>
    <property type="match status" value="1"/>
</dbReference>
<dbReference type="GO" id="GO:0015074">
    <property type="term" value="P:DNA integration"/>
    <property type="evidence" value="ECO:0007669"/>
    <property type="project" value="UniProtKB-KW"/>
</dbReference>
<gene>
    <name evidence="16" type="ORF">O181_077950</name>
</gene>
<evidence type="ECO:0000313" key="17">
    <source>
        <dbReference type="Proteomes" id="UP000765509"/>
    </source>
</evidence>
<keyword evidence="11" id="KW-0239">DNA-directed DNA polymerase</keyword>
<dbReference type="PANTHER" id="PTHR42648">
    <property type="entry name" value="TRANSPOSASE, PUTATIVE-RELATED"/>
    <property type="match status" value="1"/>
</dbReference>
<dbReference type="InterPro" id="IPR001584">
    <property type="entry name" value="Integrase_cat-core"/>
</dbReference>
<comment type="catalytic activity">
    <reaction evidence="14">
        <text>DNA(n) + a 2'-deoxyribonucleoside 5'-triphosphate = DNA(n+1) + diphosphate</text>
        <dbReference type="Rhea" id="RHEA:22508"/>
        <dbReference type="Rhea" id="RHEA-COMP:17339"/>
        <dbReference type="Rhea" id="RHEA-COMP:17340"/>
        <dbReference type="ChEBI" id="CHEBI:33019"/>
        <dbReference type="ChEBI" id="CHEBI:61560"/>
        <dbReference type="ChEBI" id="CHEBI:173112"/>
        <dbReference type="EC" id="2.7.7.7"/>
    </reaction>
</comment>
<protein>
    <recommendedName>
        <fullName evidence="15">Integrase catalytic domain-containing protein</fullName>
    </recommendedName>
</protein>
<accession>A0A9Q3FIW0</accession>
<keyword evidence="8" id="KW-0694">RNA-binding</keyword>
<dbReference type="EMBL" id="AVOT02042797">
    <property type="protein sequence ID" value="MBW0538235.1"/>
    <property type="molecule type" value="Genomic_DNA"/>
</dbReference>
<name>A0A9Q3FIW0_9BASI</name>
<dbReference type="Gene3D" id="3.30.420.10">
    <property type="entry name" value="Ribonuclease H-like superfamily/Ribonuclease H"/>
    <property type="match status" value="1"/>
</dbReference>
<feature type="domain" description="Integrase catalytic" evidence="15">
    <location>
        <begin position="1"/>
        <end position="140"/>
    </location>
</feature>
<dbReference type="GO" id="GO:0003964">
    <property type="term" value="F:RNA-directed DNA polymerase activity"/>
    <property type="evidence" value="ECO:0007669"/>
    <property type="project" value="UniProtKB-KW"/>
</dbReference>
<evidence type="ECO:0000256" key="8">
    <source>
        <dbReference type="ARBA" id="ARBA00022884"/>
    </source>
</evidence>
<keyword evidence="12" id="KW-0233">DNA recombination</keyword>
<keyword evidence="17" id="KW-1185">Reference proteome</keyword>
<evidence type="ECO:0000256" key="7">
    <source>
        <dbReference type="ARBA" id="ARBA00022842"/>
    </source>
</evidence>
<keyword evidence="1" id="KW-0815">Transposition</keyword>
<evidence type="ECO:0000256" key="2">
    <source>
        <dbReference type="ARBA" id="ARBA00022695"/>
    </source>
</evidence>
<keyword evidence="2" id="KW-0548">Nucleotidyltransferase</keyword>
<sequence>MGPFANDLKGYHYLLTVRDHASTYSMVYPLKSCTDTPEAILDAIKQCQVRLQATPKELWMDDAREFTLASFASSLAKLGVSFFPSLTYFPQENGEAKLLNRTLGDMAQSMMLESQIADQFWYFAYNLACFMPNTYQTCNA</sequence>
<dbReference type="InterPro" id="IPR036397">
    <property type="entry name" value="RNaseH_sf"/>
</dbReference>
<dbReference type="GO" id="GO:0005634">
    <property type="term" value="C:nucleus"/>
    <property type="evidence" value="ECO:0007669"/>
    <property type="project" value="UniProtKB-ARBA"/>
</dbReference>
<evidence type="ECO:0000256" key="3">
    <source>
        <dbReference type="ARBA" id="ARBA00022722"/>
    </source>
</evidence>
<reference evidence="16" key="1">
    <citation type="submission" date="2021-03" db="EMBL/GenBank/DDBJ databases">
        <title>Draft genome sequence of rust myrtle Austropuccinia psidii MF-1, a brazilian biotype.</title>
        <authorList>
            <person name="Quecine M.C."/>
            <person name="Pachon D.M.R."/>
            <person name="Bonatelli M.L."/>
            <person name="Correr F.H."/>
            <person name="Franceschini L.M."/>
            <person name="Leite T.F."/>
            <person name="Margarido G.R.A."/>
            <person name="Almeida C.A."/>
            <person name="Ferrarezi J.A."/>
            <person name="Labate C.A."/>
        </authorList>
    </citation>
    <scope>NUCLEOTIDE SEQUENCE</scope>
    <source>
        <strain evidence="16">MF-1</strain>
    </source>
</reference>
<keyword evidence="6" id="KW-0378">Hydrolase</keyword>
<dbReference type="GO" id="GO:0003887">
    <property type="term" value="F:DNA-directed DNA polymerase activity"/>
    <property type="evidence" value="ECO:0007669"/>
    <property type="project" value="UniProtKB-KW"/>
</dbReference>
<evidence type="ECO:0000256" key="5">
    <source>
        <dbReference type="ARBA" id="ARBA00022759"/>
    </source>
</evidence>
<proteinExistence type="predicted"/>
<dbReference type="OrthoDB" id="2640446at2759"/>